<dbReference type="SUPFAM" id="SSF48445">
    <property type="entry name" value="14-3-3 protein"/>
    <property type="match status" value="1"/>
</dbReference>
<evidence type="ECO:0000313" key="4">
    <source>
        <dbReference type="Proteomes" id="UP000734854"/>
    </source>
</evidence>
<dbReference type="Gene3D" id="1.20.190.20">
    <property type="entry name" value="14-3-3 domain"/>
    <property type="match status" value="1"/>
</dbReference>
<organism evidence="3 4">
    <name type="scientific">Zingiber officinale</name>
    <name type="common">Ginger</name>
    <name type="synonym">Amomum zingiber</name>
    <dbReference type="NCBI Taxonomy" id="94328"/>
    <lineage>
        <taxon>Eukaryota</taxon>
        <taxon>Viridiplantae</taxon>
        <taxon>Streptophyta</taxon>
        <taxon>Embryophyta</taxon>
        <taxon>Tracheophyta</taxon>
        <taxon>Spermatophyta</taxon>
        <taxon>Magnoliopsida</taxon>
        <taxon>Liliopsida</taxon>
        <taxon>Zingiberales</taxon>
        <taxon>Zingiberaceae</taxon>
        <taxon>Zingiber</taxon>
    </lineage>
</organism>
<gene>
    <name evidence="3" type="ORF">ZIOFF_021199</name>
</gene>
<dbReference type="Proteomes" id="UP000734854">
    <property type="component" value="Unassembled WGS sequence"/>
</dbReference>
<dbReference type="AlphaFoldDB" id="A0A8J5H808"/>
<keyword evidence="4" id="KW-1185">Reference proteome</keyword>
<accession>A0A8J5H808</accession>
<dbReference type="InterPro" id="IPR036815">
    <property type="entry name" value="14-3-3_dom_sf"/>
</dbReference>
<evidence type="ECO:0000313" key="3">
    <source>
        <dbReference type="EMBL" id="KAG6517800.1"/>
    </source>
</evidence>
<dbReference type="Pfam" id="PF00244">
    <property type="entry name" value="14-3-3"/>
    <property type="match status" value="1"/>
</dbReference>
<dbReference type="PANTHER" id="PTHR18860">
    <property type="entry name" value="14-3-3 PROTEIN"/>
    <property type="match status" value="1"/>
</dbReference>
<sequence>MLEVMKKAVKFNVELTVEEQNLLSMGYKNLIGPCRAAWKVFNSMAQKEKAKGNEQHAKMIKEYRLKVESELSDICSDVMTVIDEHLIPSSTTAKSLVFYNNKM</sequence>
<name>A0A8J5H808_ZINOF</name>
<evidence type="ECO:0000256" key="1">
    <source>
        <dbReference type="ARBA" id="ARBA00006141"/>
    </source>
</evidence>
<dbReference type="InterPro" id="IPR000308">
    <property type="entry name" value="14-3-3"/>
</dbReference>
<comment type="caution">
    <text evidence="3">The sequence shown here is derived from an EMBL/GenBank/DDBJ whole genome shotgun (WGS) entry which is preliminary data.</text>
</comment>
<evidence type="ECO:0000259" key="2">
    <source>
        <dbReference type="SMART" id="SM00101"/>
    </source>
</evidence>
<proteinExistence type="inferred from homology"/>
<dbReference type="PRINTS" id="PR00305">
    <property type="entry name" value="1433ZETA"/>
</dbReference>
<dbReference type="EMBL" id="JACMSC010000006">
    <property type="protein sequence ID" value="KAG6517800.1"/>
    <property type="molecule type" value="Genomic_DNA"/>
</dbReference>
<protein>
    <recommendedName>
        <fullName evidence="2">14-3-3 domain-containing protein</fullName>
    </recommendedName>
</protein>
<reference evidence="3 4" key="1">
    <citation type="submission" date="2020-08" db="EMBL/GenBank/DDBJ databases">
        <title>Plant Genome Project.</title>
        <authorList>
            <person name="Zhang R.-G."/>
        </authorList>
    </citation>
    <scope>NUCLEOTIDE SEQUENCE [LARGE SCALE GENOMIC DNA]</scope>
    <source>
        <tissue evidence="3">Rhizome</tissue>
    </source>
</reference>
<dbReference type="InterPro" id="IPR023410">
    <property type="entry name" value="14-3-3_domain"/>
</dbReference>
<feature type="domain" description="14-3-3" evidence="2">
    <location>
        <begin position="1"/>
        <end position="103"/>
    </location>
</feature>
<comment type="similarity">
    <text evidence="1">Belongs to the 14-3-3 family.</text>
</comment>
<dbReference type="SMART" id="SM00101">
    <property type="entry name" value="14_3_3"/>
    <property type="match status" value="1"/>
</dbReference>